<sequence>MYKSAEQYRSAAALAAKAVQHKLLTLVVLLMLAAGIEVALSEFNSWFLLSVNLLEWTQGSARPDVICVSQLFSELLRELLASVWDLICGLLRNAPK</sequence>
<protein>
    <submittedName>
        <fullName evidence="1">Uncharacterized protein</fullName>
    </submittedName>
</protein>
<accession>A0A972FYC5</accession>
<dbReference type="EMBL" id="JAAXYH010000003">
    <property type="protein sequence ID" value="NMH64907.1"/>
    <property type="molecule type" value="Genomic_DNA"/>
</dbReference>
<organism evidence="1 2">
    <name type="scientific">Shewanella salipaludis</name>
    <dbReference type="NCBI Taxonomy" id="2723052"/>
    <lineage>
        <taxon>Bacteria</taxon>
        <taxon>Pseudomonadati</taxon>
        <taxon>Pseudomonadota</taxon>
        <taxon>Gammaproteobacteria</taxon>
        <taxon>Alteromonadales</taxon>
        <taxon>Shewanellaceae</taxon>
        <taxon>Shewanella</taxon>
    </lineage>
</organism>
<keyword evidence="2" id="KW-1185">Reference proteome</keyword>
<reference evidence="1" key="1">
    <citation type="submission" date="2020-04" db="EMBL/GenBank/DDBJ databases">
        <title>Description of Shewanella salipaludis sp. nov., isolated from a salt marsh.</title>
        <authorList>
            <person name="Park S."/>
            <person name="Yoon J.-H."/>
        </authorList>
    </citation>
    <scope>NUCLEOTIDE SEQUENCE</scope>
    <source>
        <strain evidence="1">SHSM-M6</strain>
    </source>
</reference>
<comment type="caution">
    <text evidence="1">The sequence shown here is derived from an EMBL/GenBank/DDBJ whole genome shotgun (WGS) entry which is preliminary data.</text>
</comment>
<dbReference type="AlphaFoldDB" id="A0A972FYC5"/>
<dbReference type="RefSeq" id="WP_169563573.1">
    <property type="nucleotide sequence ID" value="NZ_JAAXYH010000003.1"/>
</dbReference>
<proteinExistence type="predicted"/>
<gene>
    <name evidence="1" type="ORF">HC757_06945</name>
</gene>
<evidence type="ECO:0000313" key="2">
    <source>
        <dbReference type="Proteomes" id="UP000737113"/>
    </source>
</evidence>
<dbReference type="Proteomes" id="UP000737113">
    <property type="component" value="Unassembled WGS sequence"/>
</dbReference>
<evidence type="ECO:0000313" key="1">
    <source>
        <dbReference type="EMBL" id="NMH64907.1"/>
    </source>
</evidence>
<name>A0A972FYC5_9GAMM</name>